<dbReference type="PANTHER" id="PTHR33499:SF11">
    <property type="entry name" value="NO APICAL MERISTEM-ASSOCIATED C-TERMINAL DOMAIN-CONTAINING PROTEIN"/>
    <property type="match status" value="1"/>
</dbReference>
<evidence type="ECO:0000313" key="4">
    <source>
        <dbReference type="Proteomes" id="UP001630127"/>
    </source>
</evidence>
<evidence type="ECO:0000256" key="1">
    <source>
        <dbReference type="SAM" id="Coils"/>
    </source>
</evidence>
<feature type="coiled-coil region" evidence="1">
    <location>
        <begin position="328"/>
        <end position="362"/>
    </location>
</feature>
<proteinExistence type="predicted"/>
<dbReference type="EMBL" id="JBJUIK010000001">
    <property type="protein sequence ID" value="KAL3538073.1"/>
    <property type="molecule type" value="Genomic_DNA"/>
</dbReference>
<accession>A0ABD3B3H6</accession>
<keyword evidence="4" id="KW-1185">Reference proteome</keyword>
<name>A0ABD3B3H6_9GENT</name>
<dbReference type="PANTHER" id="PTHR33499">
    <property type="entry name" value="OS12G0282400 PROTEIN-RELATED"/>
    <property type="match status" value="1"/>
</dbReference>
<dbReference type="Proteomes" id="UP001630127">
    <property type="component" value="Unassembled WGS sequence"/>
</dbReference>
<organism evidence="3 4">
    <name type="scientific">Cinchona calisaya</name>
    <dbReference type="NCBI Taxonomy" id="153742"/>
    <lineage>
        <taxon>Eukaryota</taxon>
        <taxon>Viridiplantae</taxon>
        <taxon>Streptophyta</taxon>
        <taxon>Embryophyta</taxon>
        <taxon>Tracheophyta</taxon>
        <taxon>Spermatophyta</taxon>
        <taxon>Magnoliopsida</taxon>
        <taxon>eudicotyledons</taxon>
        <taxon>Gunneridae</taxon>
        <taxon>Pentapetalae</taxon>
        <taxon>asterids</taxon>
        <taxon>lamiids</taxon>
        <taxon>Gentianales</taxon>
        <taxon>Rubiaceae</taxon>
        <taxon>Cinchonoideae</taxon>
        <taxon>Cinchoneae</taxon>
        <taxon>Cinchona</taxon>
    </lineage>
</organism>
<evidence type="ECO:0008006" key="5">
    <source>
        <dbReference type="Google" id="ProtNLM"/>
    </source>
</evidence>
<sequence>MSAKQIDGPGKKGNASAWSNQCALISNVQQDQADNTTSQQLGVRKVNAAVNANTRAQVQRKRSIQLRLIDENEVEELLPKTLSVELPSPITGGEQAREQDDGSPNSIYMGSELAILKRKRGPTRNIAVSRKRKVGVKIKVDMLEESQRLIGEGAQSFISEASCVIRNFGKWRAPKWAKLPEADREKMFKMTTRKFVHDEGEYVKPALIKQIHSQYRNHRYNFHKLFLKYGTKEHVKEADWIYLCDYFYSSQFKEAKEERVIGPIELYDMTHFSRKKNGLIDELVANNLTKMKDLSKYKDEGSNKTEDDVYVEVVGHKRGKKLQAEQHAVELEVQVKAQQEVMEKLENQQRETNNLLQALAIQLQMAKQGNGDASTSTNW</sequence>
<gene>
    <name evidence="3" type="ORF">ACH5RR_001439</name>
</gene>
<dbReference type="AlphaFoldDB" id="A0ABD3B3H6"/>
<reference evidence="3 4" key="1">
    <citation type="submission" date="2024-11" db="EMBL/GenBank/DDBJ databases">
        <title>A near-complete genome assembly of Cinchona calisaya.</title>
        <authorList>
            <person name="Lian D.C."/>
            <person name="Zhao X.W."/>
            <person name="Wei L."/>
        </authorList>
    </citation>
    <scope>NUCLEOTIDE SEQUENCE [LARGE SCALE GENOMIC DNA]</scope>
    <source>
        <tissue evidence="3">Nenye</tissue>
    </source>
</reference>
<comment type="caution">
    <text evidence="3">The sequence shown here is derived from an EMBL/GenBank/DDBJ whole genome shotgun (WGS) entry which is preliminary data.</text>
</comment>
<feature type="region of interest" description="Disordered" evidence="2">
    <location>
        <begin position="85"/>
        <end position="104"/>
    </location>
</feature>
<protein>
    <recommendedName>
        <fullName evidence="5">Transposase, Ptta/En/Spm, plant</fullName>
    </recommendedName>
</protein>
<evidence type="ECO:0000256" key="2">
    <source>
        <dbReference type="SAM" id="MobiDB-lite"/>
    </source>
</evidence>
<keyword evidence="1" id="KW-0175">Coiled coil</keyword>
<evidence type="ECO:0000313" key="3">
    <source>
        <dbReference type="EMBL" id="KAL3538073.1"/>
    </source>
</evidence>